<dbReference type="Proteomes" id="UP001396898">
    <property type="component" value="Unassembled WGS sequence"/>
</dbReference>
<evidence type="ECO:0000313" key="3">
    <source>
        <dbReference type="Proteomes" id="UP001396898"/>
    </source>
</evidence>
<feature type="compositionally biased region" description="Low complexity" evidence="1">
    <location>
        <begin position="56"/>
        <end position="96"/>
    </location>
</feature>
<evidence type="ECO:0000313" key="2">
    <source>
        <dbReference type="EMBL" id="KAK8037766.1"/>
    </source>
</evidence>
<accession>A0ABR1STX9</accession>
<name>A0ABR1STX9_9PEZI</name>
<feature type="region of interest" description="Disordered" evidence="1">
    <location>
        <begin position="56"/>
        <end position="108"/>
    </location>
</feature>
<organism evidence="2 3">
    <name type="scientific">Apiospora marii</name>
    <dbReference type="NCBI Taxonomy" id="335849"/>
    <lineage>
        <taxon>Eukaryota</taxon>
        <taxon>Fungi</taxon>
        <taxon>Dikarya</taxon>
        <taxon>Ascomycota</taxon>
        <taxon>Pezizomycotina</taxon>
        <taxon>Sordariomycetes</taxon>
        <taxon>Xylariomycetidae</taxon>
        <taxon>Amphisphaeriales</taxon>
        <taxon>Apiosporaceae</taxon>
        <taxon>Apiospora</taxon>
    </lineage>
</organism>
<reference evidence="2 3" key="1">
    <citation type="submission" date="2023-01" db="EMBL/GenBank/DDBJ databases">
        <title>Analysis of 21 Apiospora genomes using comparative genomics revels a genus with tremendous synthesis potential of carbohydrate active enzymes and secondary metabolites.</title>
        <authorList>
            <person name="Sorensen T."/>
        </authorList>
    </citation>
    <scope>NUCLEOTIDE SEQUENCE [LARGE SCALE GENOMIC DNA]</scope>
    <source>
        <strain evidence="2 3">CBS 20057</strain>
    </source>
</reference>
<proteinExistence type="predicted"/>
<gene>
    <name evidence="2" type="ORF">PG991_001112</name>
</gene>
<sequence length="196" mass="22180">MYSGTFEQQLDRVAQQQQQHHHHNGDFVMQKYLLLQNQHDELQQHMHELCPLYTTSSTAVTSPSSSPTRMLNPRSSNSSISSNSSSGSVASLSPPRSRQHRRRSSIPPAAASNVCGVYSQLAPVLDEEVMHEMAADEQMLCDVNEGIKRALTELLNCDKVRQDRAMRSWVQTRLMDTERELRTGRRRRSNGGPADY</sequence>
<comment type="caution">
    <text evidence="2">The sequence shown here is derived from an EMBL/GenBank/DDBJ whole genome shotgun (WGS) entry which is preliminary data.</text>
</comment>
<feature type="region of interest" description="Disordered" evidence="1">
    <location>
        <begin position="1"/>
        <end position="22"/>
    </location>
</feature>
<dbReference type="EMBL" id="JAQQWI010000002">
    <property type="protein sequence ID" value="KAK8037766.1"/>
    <property type="molecule type" value="Genomic_DNA"/>
</dbReference>
<protein>
    <submittedName>
        <fullName evidence="2">Uncharacterized protein</fullName>
    </submittedName>
</protein>
<keyword evidence="3" id="KW-1185">Reference proteome</keyword>
<evidence type="ECO:0000256" key="1">
    <source>
        <dbReference type="SAM" id="MobiDB-lite"/>
    </source>
</evidence>